<proteinExistence type="predicted"/>
<dbReference type="Proteomes" id="UP000789831">
    <property type="component" value="Unassembled WGS sequence"/>
</dbReference>
<dbReference type="EMBL" id="CAJVPL010003806">
    <property type="protein sequence ID" value="CAG8638755.1"/>
    <property type="molecule type" value="Genomic_DNA"/>
</dbReference>
<keyword evidence="2" id="KW-1185">Reference proteome</keyword>
<sequence length="207" mass="23857">MPGTSSFERDQVQILMDIAGKFNITIKHSDIDPTITLEHDNDSLVAIDKVKIKVKSPDGTFEHFVKIEPDAMSMLGMISALELILKQKQELEKEGRKQRKVAVDKKMTELNTLQQNIKQAASGIVEKAIIEQDNFRILYVRFRIVATMIESDLTTVVRGKILIKPKLQLHVPERVFQYQNEIKYNFVWFLPKPIVDKEDRISFSTTQ</sequence>
<evidence type="ECO:0000313" key="2">
    <source>
        <dbReference type="Proteomes" id="UP000789831"/>
    </source>
</evidence>
<dbReference type="AlphaFoldDB" id="A0A9N9GYD1"/>
<organism evidence="1 2">
    <name type="scientific">Ambispora gerdemannii</name>
    <dbReference type="NCBI Taxonomy" id="144530"/>
    <lineage>
        <taxon>Eukaryota</taxon>
        <taxon>Fungi</taxon>
        <taxon>Fungi incertae sedis</taxon>
        <taxon>Mucoromycota</taxon>
        <taxon>Glomeromycotina</taxon>
        <taxon>Glomeromycetes</taxon>
        <taxon>Archaeosporales</taxon>
        <taxon>Ambisporaceae</taxon>
        <taxon>Ambispora</taxon>
    </lineage>
</organism>
<protein>
    <submittedName>
        <fullName evidence="1">1733_t:CDS:1</fullName>
    </submittedName>
</protein>
<reference evidence="1" key="1">
    <citation type="submission" date="2021-06" db="EMBL/GenBank/DDBJ databases">
        <authorList>
            <person name="Kallberg Y."/>
            <person name="Tangrot J."/>
            <person name="Rosling A."/>
        </authorList>
    </citation>
    <scope>NUCLEOTIDE SEQUENCE</scope>
    <source>
        <strain evidence="1">MT106</strain>
    </source>
</reference>
<gene>
    <name evidence="1" type="ORF">AGERDE_LOCUS10878</name>
</gene>
<accession>A0A9N9GYD1</accession>
<name>A0A9N9GYD1_9GLOM</name>
<evidence type="ECO:0000313" key="1">
    <source>
        <dbReference type="EMBL" id="CAG8638755.1"/>
    </source>
</evidence>
<comment type="caution">
    <text evidence="1">The sequence shown here is derived from an EMBL/GenBank/DDBJ whole genome shotgun (WGS) entry which is preliminary data.</text>
</comment>